<dbReference type="Proteomes" id="UP000266841">
    <property type="component" value="Unassembled WGS sequence"/>
</dbReference>
<protein>
    <recommendedName>
        <fullName evidence="2">SUI1 domain-containing protein</fullName>
    </recommendedName>
</protein>
<comment type="caution">
    <text evidence="3">The sequence shown here is derived from an EMBL/GenBank/DDBJ whole genome shotgun (WGS) entry which is preliminary data.</text>
</comment>
<gene>
    <name evidence="3" type="ORF">THAOC_09050</name>
</gene>
<evidence type="ECO:0000256" key="1">
    <source>
        <dbReference type="SAM" id="MobiDB-lite"/>
    </source>
</evidence>
<evidence type="ECO:0000259" key="2">
    <source>
        <dbReference type="PROSITE" id="PS50296"/>
    </source>
</evidence>
<dbReference type="PROSITE" id="PS50296">
    <property type="entry name" value="SUI1"/>
    <property type="match status" value="1"/>
</dbReference>
<dbReference type="EMBL" id="AGNL01009749">
    <property type="protein sequence ID" value="EJK69667.1"/>
    <property type="molecule type" value="Genomic_DNA"/>
</dbReference>
<feature type="domain" description="SUI1" evidence="2">
    <location>
        <begin position="160"/>
        <end position="226"/>
    </location>
</feature>
<name>K0TGT8_THAOC</name>
<evidence type="ECO:0000313" key="3">
    <source>
        <dbReference type="EMBL" id="EJK69667.1"/>
    </source>
</evidence>
<feature type="region of interest" description="Disordered" evidence="1">
    <location>
        <begin position="202"/>
        <end position="252"/>
    </location>
</feature>
<sequence length="252" mass="26337">MLDCPALHAGRTRAADRGSGDLRVVSGFKEMPLGARRTPPSASPTAAASATAPSPSSSKARLRTLTARKPKATAPPAASLNGSRRRADLVVGGRPVEEAEAGRDSRFVSRRVAVPVEHAARIAGVRGRRQGDVPGAAPAASGRSAPAGAGLRLCQVSVDIEVEFRQGNKRNFLTRVRGMEEYRIDGTVLARDVSHRFACRAPSRTGLGGAEEGAGGNASRPPEQGDRGSALLIGRRGMHPQWDEGQGVQSAE</sequence>
<feature type="region of interest" description="Disordered" evidence="1">
    <location>
        <begin position="1"/>
        <end position="86"/>
    </location>
</feature>
<organism evidence="3 4">
    <name type="scientific">Thalassiosira oceanica</name>
    <name type="common">Marine diatom</name>
    <dbReference type="NCBI Taxonomy" id="159749"/>
    <lineage>
        <taxon>Eukaryota</taxon>
        <taxon>Sar</taxon>
        <taxon>Stramenopiles</taxon>
        <taxon>Ochrophyta</taxon>
        <taxon>Bacillariophyta</taxon>
        <taxon>Coscinodiscophyceae</taxon>
        <taxon>Thalassiosirophycidae</taxon>
        <taxon>Thalassiosirales</taxon>
        <taxon>Thalassiosiraceae</taxon>
        <taxon>Thalassiosira</taxon>
    </lineage>
</organism>
<feature type="compositionally biased region" description="Gly residues" evidence="1">
    <location>
        <begin position="206"/>
        <end position="216"/>
    </location>
</feature>
<dbReference type="GO" id="GO:0003743">
    <property type="term" value="F:translation initiation factor activity"/>
    <property type="evidence" value="ECO:0007669"/>
    <property type="project" value="InterPro"/>
</dbReference>
<dbReference type="AlphaFoldDB" id="K0TGT8"/>
<accession>K0TGT8</accession>
<dbReference type="OrthoDB" id="199771at2759"/>
<feature type="compositionally biased region" description="Low complexity" evidence="1">
    <location>
        <begin position="35"/>
        <end position="59"/>
    </location>
</feature>
<feature type="compositionally biased region" description="Basic residues" evidence="1">
    <location>
        <begin position="60"/>
        <end position="71"/>
    </location>
</feature>
<evidence type="ECO:0000313" key="4">
    <source>
        <dbReference type="Proteomes" id="UP000266841"/>
    </source>
</evidence>
<keyword evidence="4" id="KW-1185">Reference proteome</keyword>
<reference evidence="3 4" key="1">
    <citation type="journal article" date="2012" name="Genome Biol.">
        <title>Genome and low-iron response of an oceanic diatom adapted to chronic iron limitation.</title>
        <authorList>
            <person name="Lommer M."/>
            <person name="Specht M."/>
            <person name="Roy A.S."/>
            <person name="Kraemer L."/>
            <person name="Andreson R."/>
            <person name="Gutowska M.A."/>
            <person name="Wolf J."/>
            <person name="Bergner S.V."/>
            <person name="Schilhabel M.B."/>
            <person name="Klostermeier U.C."/>
            <person name="Beiko R.G."/>
            <person name="Rosenstiel P."/>
            <person name="Hippler M."/>
            <person name="Laroche J."/>
        </authorList>
    </citation>
    <scope>NUCLEOTIDE SEQUENCE [LARGE SCALE GENOMIC DNA]</scope>
    <source>
        <strain evidence="3 4">CCMP1005</strain>
    </source>
</reference>
<dbReference type="InterPro" id="IPR001950">
    <property type="entry name" value="SUI1"/>
</dbReference>
<proteinExistence type="predicted"/>